<dbReference type="Proteomes" id="UP000811255">
    <property type="component" value="Unassembled WGS sequence"/>
</dbReference>
<dbReference type="InterPro" id="IPR011990">
    <property type="entry name" value="TPR-like_helical_dom_sf"/>
</dbReference>
<evidence type="ECO:0000313" key="2">
    <source>
        <dbReference type="EMBL" id="MBT2135656.1"/>
    </source>
</evidence>
<dbReference type="EMBL" id="JAHFVK010000002">
    <property type="protein sequence ID" value="MBT2135656.1"/>
    <property type="molecule type" value="Genomic_DNA"/>
</dbReference>
<evidence type="ECO:0000259" key="1">
    <source>
        <dbReference type="Pfam" id="PF04575"/>
    </source>
</evidence>
<feature type="domain" description="Surface lipoprotein assembly modifier C-terminal" evidence="1">
    <location>
        <begin position="158"/>
        <end position="424"/>
    </location>
</feature>
<keyword evidence="3" id="KW-1185">Reference proteome</keyword>
<proteinExistence type="predicted"/>
<gene>
    <name evidence="2" type="ORF">KK137_15055</name>
</gene>
<dbReference type="Gene3D" id="1.25.40.10">
    <property type="entry name" value="Tetratricopeptide repeat domain"/>
    <property type="match status" value="1"/>
</dbReference>
<sequence>MVVLLLATEAVQSASPCSEGEDCTVELTAAQLFELAWQFEQDHEFDNAENIYRALAQNPDVEIRSEARFRHGRLLTRQNKLADAAVLYRAILDDNPDAQAVRLELAAVLSQMGDLAAARRQLRQAQAGGLPPDVARIADQYAASLRSFKPYGASIEIAMAPTTNINRATSANTLETIVADMDLSDDARATSGVGLKIGGQISGRVPLDRQLNLTGRLSSQTSLYRDSSFNDFQGTGQIGLEVRLGDWRLRPELGRTYRWYGKVPYATTDAVSLHVQRPLGPRAQIEASLALGEADYKWNDLQDGPVYNASLTYERAISARMGASFGLTFDRQGARDPGYATTSAGGQLLFWREMGQASLYGIIGVSGLRADERLALFRDRRKDWQYRAVAGATLRQLTISGFAPIVRVSYERNDSTVGIHDYRRLGGEVGITRAF</sequence>
<dbReference type="SUPFAM" id="SSF48452">
    <property type="entry name" value="TPR-like"/>
    <property type="match status" value="1"/>
</dbReference>
<dbReference type="InterPro" id="IPR007655">
    <property type="entry name" value="Slam_C"/>
</dbReference>
<comment type="caution">
    <text evidence="2">The sequence shown here is derived from an EMBL/GenBank/DDBJ whole genome shotgun (WGS) entry which is preliminary data.</text>
</comment>
<dbReference type="Pfam" id="PF04575">
    <property type="entry name" value="SlipAM"/>
    <property type="match status" value="1"/>
</dbReference>
<accession>A0ABS5W7E9</accession>
<dbReference type="Pfam" id="PF14559">
    <property type="entry name" value="TPR_19"/>
    <property type="match status" value="1"/>
</dbReference>
<dbReference type="RefSeq" id="WP_214537344.1">
    <property type="nucleotide sequence ID" value="NZ_JAHFVK010000002.1"/>
</dbReference>
<organism evidence="2 3">
    <name type="scientific">Croceibacterium selenioxidans</name>
    <dbReference type="NCBI Taxonomy" id="2838833"/>
    <lineage>
        <taxon>Bacteria</taxon>
        <taxon>Pseudomonadati</taxon>
        <taxon>Pseudomonadota</taxon>
        <taxon>Alphaproteobacteria</taxon>
        <taxon>Sphingomonadales</taxon>
        <taxon>Erythrobacteraceae</taxon>
        <taxon>Croceibacterium</taxon>
    </lineage>
</organism>
<reference evidence="2 3" key="1">
    <citation type="submission" date="2021-05" db="EMBL/GenBank/DDBJ databases">
        <title>Croceibacterium sp. LX-88 genome sequence.</title>
        <authorList>
            <person name="Luo X."/>
        </authorList>
    </citation>
    <scope>NUCLEOTIDE SEQUENCE [LARGE SCALE GENOMIC DNA]</scope>
    <source>
        <strain evidence="2 3">LX-88</strain>
    </source>
</reference>
<evidence type="ECO:0000313" key="3">
    <source>
        <dbReference type="Proteomes" id="UP000811255"/>
    </source>
</evidence>
<protein>
    <submittedName>
        <fullName evidence="2">DUF560 domain-containing protein</fullName>
    </submittedName>
</protein>
<name>A0ABS5W7E9_9SPHN</name>